<keyword evidence="1" id="KW-1185">Reference proteome</keyword>
<name>A0A7E4UXX2_PANRE</name>
<protein>
    <submittedName>
        <fullName evidence="2">Uncharacterized protein</fullName>
    </submittedName>
</protein>
<dbReference type="Proteomes" id="UP000492821">
    <property type="component" value="Unassembled WGS sequence"/>
</dbReference>
<reference evidence="1" key="1">
    <citation type="journal article" date="2013" name="Genetics">
        <title>The draft genome and transcriptome of Panagrellus redivivus are shaped by the harsh demands of a free-living lifestyle.</title>
        <authorList>
            <person name="Srinivasan J."/>
            <person name="Dillman A.R."/>
            <person name="Macchietto M.G."/>
            <person name="Heikkinen L."/>
            <person name="Lakso M."/>
            <person name="Fracchia K.M."/>
            <person name="Antoshechkin I."/>
            <person name="Mortazavi A."/>
            <person name="Wong G."/>
            <person name="Sternberg P.W."/>
        </authorList>
    </citation>
    <scope>NUCLEOTIDE SEQUENCE [LARGE SCALE GENOMIC DNA]</scope>
    <source>
        <strain evidence="1">MT8872</strain>
    </source>
</reference>
<reference evidence="2" key="2">
    <citation type="submission" date="2020-10" db="UniProtKB">
        <authorList>
            <consortium name="WormBaseParasite"/>
        </authorList>
    </citation>
    <scope>IDENTIFICATION</scope>
</reference>
<evidence type="ECO:0000313" key="2">
    <source>
        <dbReference type="WBParaSite" id="Pan_g14142.t1"/>
    </source>
</evidence>
<organism evidence="1 2">
    <name type="scientific">Panagrellus redivivus</name>
    <name type="common">Microworm</name>
    <dbReference type="NCBI Taxonomy" id="6233"/>
    <lineage>
        <taxon>Eukaryota</taxon>
        <taxon>Metazoa</taxon>
        <taxon>Ecdysozoa</taxon>
        <taxon>Nematoda</taxon>
        <taxon>Chromadorea</taxon>
        <taxon>Rhabditida</taxon>
        <taxon>Tylenchina</taxon>
        <taxon>Panagrolaimomorpha</taxon>
        <taxon>Panagrolaimoidea</taxon>
        <taxon>Panagrolaimidae</taxon>
        <taxon>Panagrellus</taxon>
    </lineage>
</organism>
<dbReference type="WBParaSite" id="Pan_g14142.t1">
    <property type="protein sequence ID" value="Pan_g14142.t1"/>
    <property type="gene ID" value="Pan_g14142"/>
</dbReference>
<evidence type="ECO:0000313" key="1">
    <source>
        <dbReference type="Proteomes" id="UP000492821"/>
    </source>
</evidence>
<dbReference type="AlphaFoldDB" id="A0A7E4UXX2"/>
<accession>A0A7E4UXX2</accession>
<proteinExistence type="predicted"/>
<sequence>MSFKISDVDRSEALTVLSQPCAAAAVLSMMMCWRPNAKLPKNASGLTTFGAKREAMAVFGSSGRGYRFHERQSSAKLASLSFEMIAFKDPTVIPINASVFST</sequence>